<dbReference type="STRING" id="2903.R1DJJ4"/>
<dbReference type="Pfam" id="PF11968">
    <property type="entry name" value="Bmt2"/>
    <property type="match status" value="1"/>
</dbReference>
<dbReference type="GO" id="GO:0032259">
    <property type="term" value="P:methylation"/>
    <property type="evidence" value="ECO:0007669"/>
    <property type="project" value="UniProtKB-KW"/>
</dbReference>
<evidence type="ECO:0000313" key="6">
    <source>
        <dbReference type="Proteomes" id="UP000013827"/>
    </source>
</evidence>
<evidence type="ECO:0000256" key="1">
    <source>
        <dbReference type="ARBA" id="ARBA00022603"/>
    </source>
</evidence>
<dbReference type="HOGENOM" id="CLU_649631_0_0_1"/>
<evidence type="ECO:0000256" key="3">
    <source>
        <dbReference type="ARBA" id="ARBA00022691"/>
    </source>
</evidence>
<evidence type="ECO:0000256" key="4">
    <source>
        <dbReference type="SAM" id="MobiDB-lite"/>
    </source>
</evidence>
<dbReference type="InterPro" id="IPR029063">
    <property type="entry name" value="SAM-dependent_MTases_sf"/>
</dbReference>
<evidence type="ECO:0000256" key="2">
    <source>
        <dbReference type="ARBA" id="ARBA00022679"/>
    </source>
</evidence>
<protein>
    <recommendedName>
        <fullName evidence="7">Methyltransferase type 11 domain-containing protein</fullName>
    </recommendedName>
</protein>
<dbReference type="InterPro" id="IPR021867">
    <property type="entry name" value="Bmt2/SAMTOR"/>
</dbReference>
<dbReference type="AlphaFoldDB" id="A0A0D3KIU8"/>
<dbReference type="Gene3D" id="3.40.50.150">
    <property type="entry name" value="Vaccinia Virus protein VP39"/>
    <property type="match status" value="1"/>
</dbReference>
<feature type="region of interest" description="Disordered" evidence="4">
    <location>
        <begin position="386"/>
        <end position="423"/>
    </location>
</feature>
<reference evidence="6" key="1">
    <citation type="journal article" date="2013" name="Nature">
        <title>Pan genome of the phytoplankton Emiliania underpins its global distribution.</title>
        <authorList>
            <person name="Read B.A."/>
            <person name="Kegel J."/>
            <person name="Klute M.J."/>
            <person name="Kuo A."/>
            <person name="Lefebvre S.C."/>
            <person name="Maumus F."/>
            <person name="Mayer C."/>
            <person name="Miller J."/>
            <person name="Monier A."/>
            <person name="Salamov A."/>
            <person name="Young J."/>
            <person name="Aguilar M."/>
            <person name="Claverie J.M."/>
            <person name="Frickenhaus S."/>
            <person name="Gonzalez K."/>
            <person name="Herman E.K."/>
            <person name="Lin Y.C."/>
            <person name="Napier J."/>
            <person name="Ogata H."/>
            <person name="Sarno A.F."/>
            <person name="Shmutz J."/>
            <person name="Schroeder D."/>
            <person name="de Vargas C."/>
            <person name="Verret F."/>
            <person name="von Dassow P."/>
            <person name="Valentin K."/>
            <person name="Van de Peer Y."/>
            <person name="Wheeler G."/>
            <person name="Dacks J.B."/>
            <person name="Delwiche C.F."/>
            <person name="Dyhrman S.T."/>
            <person name="Glockner G."/>
            <person name="John U."/>
            <person name="Richards T."/>
            <person name="Worden A.Z."/>
            <person name="Zhang X."/>
            <person name="Grigoriev I.V."/>
            <person name="Allen A.E."/>
            <person name="Bidle K."/>
            <person name="Borodovsky M."/>
            <person name="Bowler C."/>
            <person name="Brownlee C."/>
            <person name="Cock J.M."/>
            <person name="Elias M."/>
            <person name="Gladyshev V.N."/>
            <person name="Groth M."/>
            <person name="Guda C."/>
            <person name="Hadaegh A."/>
            <person name="Iglesias-Rodriguez M.D."/>
            <person name="Jenkins J."/>
            <person name="Jones B.M."/>
            <person name="Lawson T."/>
            <person name="Leese F."/>
            <person name="Lindquist E."/>
            <person name="Lobanov A."/>
            <person name="Lomsadze A."/>
            <person name="Malik S.B."/>
            <person name="Marsh M.E."/>
            <person name="Mackinder L."/>
            <person name="Mock T."/>
            <person name="Mueller-Roeber B."/>
            <person name="Pagarete A."/>
            <person name="Parker M."/>
            <person name="Probert I."/>
            <person name="Quesneville H."/>
            <person name="Raines C."/>
            <person name="Rensing S.A."/>
            <person name="Riano-Pachon D.M."/>
            <person name="Richier S."/>
            <person name="Rokitta S."/>
            <person name="Shiraiwa Y."/>
            <person name="Soanes D.M."/>
            <person name="van der Giezen M."/>
            <person name="Wahlund T.M."/>
            <person name="Williams B."/>
            <person name="Wilson W."/>
            <person name="Wolfe G."/>
            <person name="Wurch L.L."/>
        </authorList>
    </citation>
    <scope>NUCLEOTIDE SEQUENCE</scope>
</reference>
<dbReference type="Proteomes" id="UP000013827">
    <property type="component" value="Unassembled WGS sequence"/>
</dbReference>
<reference evidence="5" key="2">
    <citation type="submission" date="2024-10" db="UniProtKB">
        <authorList>
            <consortium name="EnsemblProtists"/>
        </authorList>
    </citation>
    <scope>IDENTIFICATION</scope>
</reference>
<proteinExistence type="predicted"/>
<organism evidence="5 6">
    <name type="scientific">Emiliania huxleyi (strain CCMP1516)</name>
    <dbReference type="NCBI Taxonomy" id="280463"/>
    <lineage>
        <taxon>Eukaryota</taxon>
        <taxon>Haptista</taxon>
        <taxon>Haptophyta</taxon>
        <taxon>Prymnesiophyceae</taxon>
        <taxon>Isochrysidales</taxon>
        <taxon>Noelaerhabdaceae</taxon>
        <taxon>Emiliania</taxon>
    </lineage>
</organism>
<dbReference type="GO" id="GO:0008168">
    <property type="term" value="F:methyltransferase activity"/>
    <property type="evidence" value="ECO:0007669"/>
    <property type="project" value="UniProtKB-KW"/>
</dbReference>
<dbReference type="EnsemblProtists" id="EOD35683">
    <property type="protein sequence ID" value="EOD35683"/>
    <property type="gene ID" value="EMIHUDRAFT_227478"/>
</dbReference>
<keyword evidence="3" id="KW-0949">S-adenosyl-L-methionine</keyword>
<sequence>MHYVSATASTDVFHTPQPWMRHYLTVLMLLGSGETALQPGLRSFLEKRVSAALAGGSGGRRLERGQAVHPAAPGLVNGLVAASPSSGDACAAWVHRTAMQAVAALENEPSLGEATVAGSLGLLDLAGAQADRRAAALRMYNERLRGYAAAATQIGTRDWVRAGIDWSADAFYREGEGCRLTKREAVRESYRRSGGPPTDEVRAMLLRLAREGGGREAGEPIKLLDVGSCGTLFDERYEGVRATALDLCPQEGTQRRGAAGCLQEGNRAVLQCDFLQLRVSPAGSEPEVEPHDRFPAGALRSLAEGSFDAVVLSLVLSYLPLPHQRGEMVLKARQLLPSPDPPERAACVRCRREQEYLTQWAAAIEAAGFVFLRHVTLPRSHALAFATTSGGGGGGEEPPELHMKREQREQGWELSSADGGDGV</sequence>
<evidence type="ECO:0008006" key="7">
    <source>
        <dbReference type="Google" id="ProtNLM"/>
    </source>
</evidence>
<dbReference type="KEGG" id="ehx:EMIHUDRAFT_227478"/>
<dbReference type="GeneID" id="17280954"/>
<dbReference type="PaxDb" id="2903-EOD35683"/>
<keyword evidence="2" id="KW-0808">Transferase</keyword>
<dbReference type="PANTHER" id="PTHR21008">
    <property type="entry name" value="S-ADENOSYLMETHIONINE SENSOR UPSTREAM OF MTORC1-RELATED"/>
    <property type="match status" value="1"/>
</dbReference>
<evidence type="ECO:0000313" key="5">
    <source>
        <dbReference type="EnsemblProtists" id="EOD35683"/>
    </source>
</evidence>
<dbReference type="GO" id="GO:1904262">
    <property type="term" value="P:negative regulation of TORC1 signaling"/>
    <property type="evidence" value="ECO:0007669"/>
    <property type="project" value="TreeGrafter"/>
</dbReference>
<dbReference type="SUPFAM" id="SSF53335">
    <property type="entry name" value="S-adenosyl-L-methionine-dependent methyltransferases"/>
    <property type="match status" value="1"/>
</dbReference>
<feature type="compositionally biased region" description="Basic and acidic residues" evidence="4">
    <location>
        <begin position="399"/>
        <end position="411"/>
    </location>
</feature>
<accession>A0A0D3KIU8</accession>
<keyword evidence="6" id="KW-1185">Reference proteome</keyword>
<keyword evidence="1" id="KW-0489">Methyltransferase</keyword>
<dbReference type="PANTHER" id="PTHR21008:SF0">
    <property type="entry name" value="S-ADENOSYLMETHIONINE SENSOR UPSTREAM OF MTORC1"/>
    <property type="match status" value="1"/>
</dbReference>
<name>A0A0D3KIU8_EMIH1</name>
<dbReference type="RefSeq" id="XP_005788112.1">
    <property type="nucleotide sequence ID" value="XM_005788055.1"/>
</dbReference>